<comment type="caution">
    <text evidence="1">The sequence shown here is derived from an EMBL/GenBank/DDBJ whole genome shotgun (WGS) entry which is preliminary data.</text>
</comment>
<keyword evidence="2" id="KW-1185">Reference proteome</keyword>
<organism evidence="1 2">
    <name type="scientific">Funneliformis mosseae</name>
    <name type="common">Endomycorrhizal fungus</name>
    <name type="synonym">Glomus mosseae</name>
    <dbReference type="NCBI Taxonomy" id="27381"/>
    <lineage>
        <taxon>Eukaryota</taxon>
        <taxon>Fungi</taxon>
        <taxon>Fungi incertae sedis</taxon>
        <taxon>Mucoromycota</taxon>
        <taxon>Glomeromycotina</taxon>
        <taxon>Glomeromycetes</taxon>
        <taxon>Glomerales</taxon>
        <taxon>Glomeraceae</taxon>
        <taxon>Funneliformis</taxon>
    </lineage>
</organism>
<feature type="non-terminal residue" evidence="1">
    <location>
        <position position="139"/>
    </location>
</feature>
<proteinExistence type="predicted"/>
<dbReference type="EMBL" id="CAJVPP010024252">
    <property type="protein sequence ID" value="CAG8749219.1"/>
    <property type="molecule type" value="Genomic_DNA"/>
</dbReference>
<name>A0A9N9ITJ8_FUNMO</name>
<dbReference type="AlphaFoldDB" id="A0A9N9ITJ8"/>
<dbReference type="Proteomes" id="UP000789375">
    <property type="component" value="Unassembled WGS sequence"/>
</dbReference>
<evidence type="ECO:0000313" key="1">
    <source>
        <dbReference type="EMBL" id="CAG8749219.1"/>
    </source>
</evidence>
<accession>A0A9N9ITJ8</accession>
<reference evidence="1" key="1">
    <citation type="submission" date="2021-06" db="EMBL/GenBank/DDBJ databases">
        <authorList>
            <person name="Kallberg Y."/>
            <person name="Tangrot J."/>
            <person name="Rosling A."/>
        </authorList>
    </citation>
    <scope>NUCLEOTIDE SEQUENCE</scope>
    <source>
        <strain evidence="1">87-6 pot B 2015</strain>
    </source>
</reference>
<sequence>DFLLSEDKSVFPLVIKAIMKKLGQISSGKWHVLRHKVETHNIPVDYGFSVRSYSLMQLVKVWAITAEQEQINKILENLSIVHQEIKSSEDNLHSSQIDDDKLLDVHKMLVTNKFVPLSKVNQVAIFLGGFDFTFQVSKK</sequence>
<evidence type="ECO:0000313" key="2">
    <source>
        <dbReference type="Proteomes" id="UP000789375"/>
    </source>
</evidence>
<protein>
    <submittedName>
        <fullName evidence="1">12274_t:CDS:1</fullName>
    </submittedName>
</protein>
<feature type="non-terminal residue" evidence="1">
    <location>
        <position position="1"/>
    </location>
</feature>
<gene>
    <name evidence="1" type="ORF">FMOSSE_LOCUS16563</name>
</gene>